<dbReference type="InterPro" id="IPR042184">
    <property type="entry name" value="YqeY/Aim41_N"/>
</dbReference>
<comment type="caution">
    <text evidence="1">The sequence shown here is derived from an EMBL/GenBank/DDBJ whole genome shotgun (WGS) entry which is preliminary data.</text>
</comment>
<accession>A0A1F7U8D5</accession>
<dbReference type="EMBL" id="MGEA01000018">
    <property type="protein sequence ID" value="OGL74532.1"/>
    <property type="molecule type" value="Genomic_DNA"/>
</dbReference>
<dbReference type="Gene3D" id="1.10.10.410">
    <property type="match status" value="1"/>
</dbReference>
<proteinExistence type="predicted"/>
<dbReference type="InterPro" id="IPR019004">
    <property type="entry name" value="YqeY/Aim41"/>
</dbReference>
<dbReference type="Gene3D" id="1.10.1510.10">
    <property type="entry name" value="Uncharacterised protein YqeY/AIM41 PF09424, N-terminal domain"/>
    <property type="match status" value="1"/>
</dbReference>
<dbReference type="Proteomes" id="UP000177088">
    <property type="component" value="Unassembled WGS sequence"/>
</dbReference>
<protein>
    <recommendedName>
        <fullName evidence="3">Glutamyl-tRNA amidotransferase</fullName>
    </recommendedName>
</protein>
<evidence type="ECO:0000313" key="2">
    <source>
        <dbReference type="Proteomes" id="UP000177088"/>
    </source>
</evidence>
<name>A0A1F7U8D5_9BACT</name>
<gene>
    <name evidence="1" type="ORF">A3C96_00030</name>
</gene>
<organism evidence="1 2">
    <name type="scientific">Candidatus Uhrbacteria bacterium RIFCSPHIGHO2_02_FULL_60_10</name>
    <dbReference type="NCBI Taxonomy" id="1802392"/>
    <lineage>
        <taxon>Bacteria</taxon>
        <taxon>Candidatus Uhriibacteriota</taxon>
    </lineage>
</organism>
<dbReference type="InterPro" id="IPR023168">
    <property type="entry name" value="GatB_Yqey_C_2"/>
</dbReference>
<dbReference type="AlphaFoldDB" id="A0A1F7U8D5"/>
<evidence type="ECO:0000313" key="1">
    <source>
        <dbReference type="EMBL" id="OGL74532.1"/>
    </source>
</evidence>
<sequence length="151" mass="16557">MTIRERIDNDFVQAVKARQAAAVSTLRLLKAALKNAEIEKMKPLEEADVISTVSRELKKLKDGLESYVAGQREDLAAQARQEISQLEKYQPQQLSEKELRDLVKQKIVQTGATSVKDFGKVVGLVMKEAAGRIDGGAASAIVKEELARPPG</sequence>
<dbReference type="InterPro" id="IPR003789">
    <property type="entry name" value="Asn/Gln_tRNA_amidoTrase-B-like"/>
</dbReference>
<dbReference type="PANTHER" id="PTHR28055:SF1">
    <property type="entry name" value="ALTERED INHERITANCE OF MITOCHONDRIA PROTEIN 41, MITOCHONDRIAL"/>
    <property type="match status" value="1"/>
</dbReference>
<dbReference type="SUPFAM" id="SSF89095">
    <property type="entry name" value="GatB/YqeY motif"/>
    <property type="match status" value="1"/>
</dbReference>
<evidence type="ECO:0008006" key="3">
    <source>
        <dbReference type="Google" id="ProtNLM"/>
    </source>
</evidence>
<reference evidence="1 2" key="1">
    <citation type="journal article" date="2016" name="Nat. Commun.">
        <title>Thousands of microbial genomes shed light on interconnected biogeochemical processes in an aquifer system.</title>
        <authorList>
            <person name="Anantharaman K."/>
            <person name="Brown C.T."/>
            <person name="Hug L.A."/>
            <person name="Sharon I."/>
            <person name="Castelle C.J."/>
            <person name="Probst A.J."/>
            <person name="Thomas B.C."/>
            <person name="Singh A."/>
            <person name="Wilkins M.J."/>
            <person name="Karaoz U."/>
            <person name="Brodie E.L."/>
            <person name="Williams K.H."/>
            <person name="Hubbard S.S."/>
            <person name="Banfield J.F."/>
        </authorList>
    </citation>
    <scope>NUCLEOTIDE SEQUENCE [LARGE SCALE GENOMIC DNA]</scope>
</reference>
<dbReference type="PANTHER" id="PTHR28055">
    <property type="entry name" value="ALTERED INHERITANCE OF MITOCHONDRIA PROTEIN 41, MITOCHONDRIAL"/>
    <property type="match status" value="1"/>
</dbReference>
<dbReference type="GO" id="GO:0016884">
    <property type="term" value="F:carbon-nitrogen ligase activity, with glutamine as amido-N-donor"/>
    <property type="evidence" value="ECO:0007669"/>
    <property type="project" value="InterPro"/>
</dbReference>
<dbReference type="Pfam" id="PF09424">
    <property type="entry name" value="YqeY"/>
    <property type="match status" value="1"/>
</dbReference>